<protein>
    <recommendedName>
        <fullName evidence="4">DUF192 domain-containing protein</fullName>
    </recommendedName>
</protein>
<dbReference type="InterPro" id="IPR003795">
    <property type="entry name" value="DUF192"/>
</dbReference>
<dbReference type="InterPro" id="IPR038695">
    <property type="entry name" value="Saro_0823-like_sf"/>
</dbReference>
<organism evidence="2 3">
    <name type="scientific">Sulfitobacter marinus</name>
    <dbReference type="NCBI Taxonomy" id="394264"/>
    <lineage>
        <taxon>Bacteria</taxon>
        <taxon>Pseudomonadati</taxon>
        <taxon>Pseudomonadota</taxon>
        <taxon>Alphaproteobacteria</taxon>
        <taxon>Rhodobacterales</taxon>
        <taxon>Roseobacteraceae</taxon>
        <taxon>Sulfitobacter</taxon>
    </lineage>
</organism>
<keyword evidence="1" id="KW-1133">Transmembrane helix</keyword>
<evidence type="ECO:0000256" key="1">
    <source>
        <dbReference type="SAM" id="Phobius"/>
    </source>
</evidence>
<reference evidence="3" key="1">
    <citation type="submission" date="2016-10" db="EMBL/GenBank/DDBJ databases">
        <authorList>
            <person name="Varghese N."/>
            <person name="Submissions S."/>
        </authorList>
    </citation>
    <scope>NUCLEOTIDE SEQUENCE [LARGE SCALE GENOMIC DNA]</scope>
    <source>
        <strain evidence="3">DSM 23422</strain>
    </source>
</reference>
<dbReference type="Proteomes" id="UP000199239">
    <property type="component" value="Unassembled WGS sequence"/>
</dbReference>
<evidence type="ECO:0000313" key="3">
    <source>
        <dbReference type="Proteomes" id="UP000199239"/>
    </source>
</evidence>
<evidence type="ECO:0000313" key="2">
    <source>
        <dbReference type="EMBL" id="SFS75489.1"/>
    </source>
</evidence>
<dbReference type="STRING" id="394264.SAMN04488040_1881"/>
<feature type="transmembrane region" description="Helical" evidence="1">
    <location>
        <begin position="21"/>
        <end position="43"/>
    </location>
</feature>
<keyword evidence="3" id="KW-1185">Reference proteome</keyword>
<keyword evidence="1" id="KW-0812">Transmembrane</keyword>
<dbReference type="Gene3D" id="2.60.120.1140">
    <property type="entry name" value="Protein of unknown function DUF192"/>
    <property type="match status" value="1"/>
</dbReference>
<dbReference type="EMBL" id="FPAJ01000002">
    <property type="protein sequence ID" value="SFS75489.1"/>
    <property type="molecule type" value="Genomic_DNA"/>
</dbReference>
<keyword evidence="1" id="KW-0472">Membrane</keyword>
<accession>A0A1I6SEZ0</accession>
<sequence>MGNSDFIRLGRRVTQSLFVRSIFVHSIFALCIAASLAGAASAACSENTVTLRGDWGQARFSVEVADDDAERAQGLMFRKSMASSAGMLFVYTRPQAMRFWMRNTLIPLDMLFIDSRGVVKHIHENAVPLDETMIYGGENLLSVLEINGGLARHMGIKTGSELRHSAFAAHNPAWPC</sequence>
<dbReference type="Pfam" id="PF02643">
    <property type="entry name" value="DUF192"/>
    <property type="match status" value="1"/>
</dbReference>
<gene>
    <name evidence="2" type="ORF">SAMN04488040_1881</name>
</gene>
<name>A0A1I6SEZ0_9RHOB</name>
<dbReference type="AlphaFoldDB" id="A0A1I6SEZ0"/>
<proteinExistence type="predicted"/>
<evidence type="ECO:0008006" key="4">
    <source>
        <dbReference type="Google" id="ProtNLM"/>
    </source>
</evidence>
<dbReference type="OrthoDB" id="9808290at2"/>
<dbReference type="PANTHER" id="PTHR37953">
    <property type="entry name" value="UPF0127 PROTEIN MJ1496"/>
    <property type="match status" value="1"/>
</dbReference>
<dbReference type="PANTHER" id="PTHR37953:SF1">
    <property type="entry name" value="UPF0127 PROTEIN MJ1496"/>
    <property type="match status" value="1"/>
</dbReference>